<reference evidence="1 2" key="1">
    <citation type="submission" date="2016-03" db="EMBL/GenBank/DDBJ databases">
        <title>Whole genome sequencing of Grifola frondosa 9006-11.</title>
        <authorList>
            <person name="Min B."/>
            <person name="Park H."/>
            <person name="Kim J.-G."/>
            <person name="Cho H."/>
            <person name="Oh Y.-L."/>
            <person name="Kong W.-S."/>
            <person name="Choi I.-G."/>
        </authorList>
    </citation>
    <scope>NUCLEOTIDE SEQUENCE [LARGE SCALE GENOMIC DNA]</scope>
    <source>
        <strain evidence="1 2">9006-11</strain>
    </source>
</reference>
<accession>A0A1C7MNM0</accession>
<comment type="caution">
    <text evidence="1">The sequence shown here is derived from an EMBL/GenBank/DDBJ whole genome shotgun (WGS) entry which is preliminary data.</text>
</comment>
<dbReference type="AlphaFoldDB" id="A0A1C7MNM0"/>
<keyword evidence="2" id="KW-1185">Reference proteome</keyword>
<dbReference type="OrthoDB" id="2309723at2759"/>
<organism evidence="1 2">
    <name type="scientific">Grifola frondosa</name>
    <name type="common">Maitake</name>
    <name type="synonym">Polyporus frondosus</name>
    <dbReference type="NCBI Taxonomy" id="5627"/>
    <lineage>
        <taxon>Eukaryota</taxon>
        <taxon>Fungi</taxon>
        <taxon>Dikarya</taxon>
        <taxon>Basidiomycota</taxon>
        <taxon>Agaricomycotina</taxon>
        <taxon>Agaricomycetes</taxon>
        <taxon>Polyporales</taxon>
        <taxon>Grifolaceae</taxon>
        <taxon>Grifola</taxon>
    </lineage>
</organism>
<sequence>MLAPPALKAVNPSATAPVITEGATNLTESGAIIGTLPHTTSISTGLYENYGDGKAQPPEFERLIICFLLTMQRIR</sequence>
<protein>
    <submittedName>
        <fullName evidence="1">Uncharacterized protein</fullName>
    </submittedName>
</protein>
<dbReference type="EMBL" id="LUGG01000002">
    <property type="protein sequence ID" value="OBZ78408.1"/>
    <property type="molecule type" value="Genomic_DNA"/>
</dbReference>
<name>A0A1C7MNM0_GRIFR</name>
<dbReference type="Gene3D" id="3.40.30.10">
    <property type="entry name" value="Glutaredoxin"/>
    <property type="match status" value="1"/>
</dbReference>
<evidence type="ECO:0000313" key="1">
    <source>
        <dbReference type="EMBL" id="OBZ78408.1"/>
    </source>
</evidence>
<proteinExistence type="predicted"/>
<dbReference type="Proteomes" id="UP000092993">
    <property type="component" value="Unassembled WGS sequence"/>
</dbReference>
<evidence type="ECO:0000313" key="2">
    <source>
        <dbReference type="Proteomes" id="UP000092993"/>
    </source>
</evidence>
<gene>
    <name evidence="1" type="ORF">A0H81_02437</name>
</gene>